<evidence type="ECO:0000256" key="2">
    <source>
        <dbReference type="ARBA" id="ARBA00004496"/>
    </source>
</evidence>
<name>A0AAN9PK09_CLITE</name>
<keyword evidence="11" id="KW-1185">Reference proteome</keyword>
<dbReference type="GO" id="GO:0005829">
    <property type="term" value="C:cytosol"/>
    <property type="evidence" value="ECO:0007669"/>
    <property type="project" value="TreeGrafter"/>
</dbReference>
<sequence length="411" mass="45327">MRVKNYDESRGCPAVPRLTANFHPLSLSRVKPTSVTVISNADKRSPSGKMAESISRSLRDGALEGELAPMLTIKDSLASPFASHVFSHILLHLSSNVMAQKSQSRGTVIVALSRSPSSYAALLKMKGVDAASSNKLFHVLDCYTDPLGWKDKIGKSGNVMDHSRQISLATSAYKTVKDMGKLFLAITELGRVPNMLTLSELLRHASLQSVASLISNLRSHDQISSIFGLLHSDLHEERAAAVLEYMSTMVASVDPFHHSADGQRGYFENSLSEQNFTKGKFNVRFKRRNGRVRVTCEEFKIEHEGISFASVSSVYGTAIAGLLPKVQFNLQLSEKERIERAKVVLPFEHQGNGRPIQIYDGRRSLEENNSEASPIPSGKTEESAMGEIICFRDSDDEMPDSDEDPDDDLDI</sequence>
<dbReference type="GO" id="GO:0000049">
    <property type="term" value="F:tRNA binding"/>
    <property type="evidence" value="ECO:0007669"/>
    <property type="project" value="TreeGrafter"/>
</dbReference>
<dbReference type="Pfam" id="PF10483">
    <property type="entry name" value="Elong_Iki1"/>
    <property type="match status" value="1"/>
</dbReference>
<evidence type="ECO:0000256" key="5">
    <source>
        <dbReference type="ARBA" id="ARBA00020264"/>
    </source>
</evidence>
<organism evidence="10 11">
    <name type="scientific">Clitoria ternatea</name>
    <name type="common">Butterfly pea</name>
    <dbReference type="NCBI Taxonomy" id="43366"/>
    <lineage>
        <taxon>Eukaryota</taxon>
        <taxon>Viridiplantae</taxon>
        <taxon>Streptophyta</taxon>
        <taxon>Embryophyta</taxon>
        <taxon>Tracheophyta</taxon>
        <taxon>Spermatophyta</taxon>
        <taxon>Magnoliopsida</taxon>
        <taxon>eudicotyledons</taxon>
        <taxon>Gunneridae</taxon>
        <taxon>Pentapetalae</taxon>
        <taxon>rosids</taxon>
        <taxon>fabids</taxon>
        <taxon>Fabales</taxon>
        <taxon>Fabaceae</taxon>
        <taxon>Papilionoideae</taxon>
        <taxon>50 kb inversion clade</taxon>
        <taxon>NPAAA clade</taxon>
        <taxon>indigoferoid/millettioid clade</taxon>
        <taxon>Phaseoleae</taxon>
        <taxon>Clitoria</taxon>
    </lineage>
</organism>
<evidence type="ECO:0000256" key="1">
    <source>
        <dbReference type="ARBA" id="ARBA00004123"/>
    </source>
</evidence>
<evidence type="ECO:0000256" key="9">
    <source>
        <dbReference type="SAM" id="MobiDB-lite"/>
    </source>
</evidence>
<comment type="pathway">
    <text evidence="3">tRNA modification; 5-methoxycarbonylmethyl-2-thiouridine-tRNA biosynthesis.</text>
</comment>
<dbReference type="CDD" id="cd19496">
    <property type="entry name" value="Elp5"/>
    <property type="match status" value="1"/>
</dbReference>
<keyword evidence="7" id="KW-0819">tRNA processing</keyword>
<evidence type="ECO:0000256" key="6">
    <source>
        <dbReference type="ARBA" id="ARBA00022490"/>
    </source>
</evidence>
<dbReference type="GO" id="GO:0033588">
    <property type="term" value="C:elongator holoenzyme complex"/>
    <property type="evidence" value="ECO:0007669"/>
    <property type="project" value="InterPro"/>
</dbReference>
<dbReference type="InterPro" id="IPR019519">
    <property type="entry name" value="Elp5"/>
</dbReference>
<gene>
    <name evidence="10" type="ORF">RJT34_11801</name>
</gene>
<feature type="region of interest" description="Disordered" evidence="9">
    <location>
        <begin position="360"/>
        <end position="411"/>
    </location>
</feature>
<evidence type="ECO:0000256" key="3">
    <source>
        <dbReference type="ARBA" id="ARBA00005043"/>
    </source>
</evidence>
<accession>A0AAN9PK09</accession>
<dbReference type="GO" id="GO:0005634">
    <property type="term" value="C:nucleus"/>
    <property type="evidence" value="ECO:0007669"/>
    <property type="project" value="UniProtKB-SubCell"/>
</dbReference>
<evidence type="ECO:0000313" key="10">
    <source>
        <dbReference type="EMBL" id="KAK7300948.1"/>
    </source>
</evidence>
<feature type="compositionally biased region" description="Acidic residues" evidence="9">
    <location>
        <begin position="394"/>
        <end position="411"/>
    </location>
</feature>
<keyword evidence="8" id="KW-0539">Nucleus</keyword>
<keyword evidence="6" id="KW-0963">Cytoplasm</keyword>
<comment type="subcellular location">
    <subcellularLocation>
        <location evidence="2">Cytoplasm</location>
    </subcellularLocation>
    <subcellularLocation>
        <location evidence="1">Nucleus</location>
    </subcellularLocation>
</comment>
<proteinExistence type="inferred from homology"/>
<dbReference type="AlphaFoldDB" id="A0AAN9PK09"/>
<dbReference type="Proteomes" id="UP001359559">
    <property type="component" value="Unassembled WGS sequence"/>
</dbReference>
<dbReference type="PANTHER" id="PTHR15641">
    <property type="entry name" value="ELONGATOR COMPLEX PROTEIN 5"/>
    <property type="match status" value="1"/>
</dbReference>
<evidence type="ECO:0000256" key="4">
    <source>
        <dbReference type="ARBA" id="ARBA00009567"/>
    </source>
</evidence>
<dbReference type="GO" id="GO:0002098">
    <property type="term" value="P:tRNA wobble uridine modification"/>
    <property type="evidence" value="ECO:0007669"/>
    <property type="project" value="InterPro"/>
</dbReference>
<reference evidence="10 11" key="1">
    <citation type="submission" date="2024-01" db="EMBL/GenBank/DDBJ databases">
        <title>The genomes of 5 underutilized Papilionoideae crops provide insights into root nodulation and disease resistance.</title>
        <authorList>
            <person name="Yuan L."/>
        </authorList>
    </citation>
    <scope>NUCLEOTIDE SEQUENCE [LARGE SCALE GENOMIC DNA]</scope>
    <source>
        <strain evidence="10">LY-2023</strain>
        <tissue evidence="10">Leaf</tissue>
    </source>
</reference>
<evidence type="ECO:0000256" key="7">
    <source>
        <dbReference type="ARBA" id="ARBA00022694"/>
    </source>
</evidence>
<comment type="similarity">
    <text evidence="4">Belongs to the ELP5 family.</text>
</comment>
<dbReference type="EMBL" id="JAYKXN010000003">
    <property type="protein sequence ID" value="KAK7300948.1"/>
    <property type="molecule type" value="Genomic_DNA"/>
</dbReference>
<evidence type="ECO:0000256" key="8">
    <source>
        <dbReference type="ARBA" id="ARBA00023242"/>
    </source>
</evidence>
<comment type="caution">
    <text evidence="10">The sequence shown here is derived from an EMBL/GenBank/DDBJ whole genome shotgun (WGS) entry which is preliminary data.</text>
</comment>
<evidence type="ECO:0000313" key="11">
    <source>
        <dbReference type="Proteomes" id="UP001359559"/>
    </source>
</evidence>
<dbReference type="PANTHER" id="PTHR15641:SF1">
    <property type="entry name" value="ELONGATOR COMPLEX PROTEIN 5"/>
    <property type="match status" value="1"/>
</dbReference>
<protein>
    <recommendedName>
        <fullName evidence="5">Elongator complex protein 5</fullName>
    </recommendedName>
</protein>